<accession>A0ACD3AMA1</accession>
<dbReference type="EMBL" id="ML208395">
    <property type="protein sequence ID" value="TFK66732.1"/>
    <property type="molecule type" value="Genomic_DNA"/>
</dbReference>
<name>A0ACD3AMA1_9AGAR</name>
<evidence type="ECO:0000313" key="2">
    <source>
        <dbReference type="Proteomes" id="UP000308600"/>
    </source>
</evidence>
<gene>
    <name evidence="1" type="ORF">BDN72DRAFT_131193</name>
</gene>
<evidence type="ECO:0000313" key="1">
    <source>
        <dbReference type="EMBL" id="TFK66732.1"/>
    </source>
</evidence>
<reference evidence="1 2" key="1">
    <citation type="journal article" date="2019" name="Nat. Ecol. Evol.">
        <title>Megaphylogeny resolves global patterns of mushroom evolution.</title>
        <authorList>
            <person name="Varga T."/>
            <person name="Krizsan K."/>
            <person name="Foldi C."/>
            <person name="Dima B."/>
            <person name="Sanchez-Garcia M."/>
            <person name="Sanchez-Ramirez S."/>
            <person name="Szollosi G.J."/>
            <person name="Szarkandi J.G."/>
            <person name="Papp V."/>
            <person name="Albert L."/>
            <person name="Andreopoulos W."/>
            <person name="Angelini C."/>
            <person name="Antonin V."/>
            <person name="Barry K.W."/>
            <person name="Bougher N.L."/>
            <person name="Buchanan P."/>
            <person name="Buyck B."/>
            <person name="Bense V."/>
            <person name="Catcheside P."/>
            <person name="Chovatia M."/>
            <person name="Cooper J."/>
            <person name="Damon W."/>
            <person name="Desjardin D."/>
            <person name="Finy P."/>
            <person name="Geml J."/>
            <person name="Haridas S."/>
            <person name="Hughes K."/>
            <person name="Justo A."/>
            <person name="Karasinski D."/>
            <person name="Kautmanova I."/>
            <person name="Kiss B."/>
            <person name="Kocsube S."/>
            <person name="Kotiranta H."/>
            <person name="LaButti K.M."/>
            <person name="Lechner B.E."/>
            <person name="Liimatainen K."/>
            <person name="Lipzen A."/>
            <person name="Lukacs Z."/>
            <person name="Mihaltcheva S."/>
            <person name="Morgado L.N."/>
            <person name="Niskanen T."/>
            <person name="Noordeloos M.E."/>
            <person name="Ohm R.A."/>
            <person name="Ortiz-Santana B."/>
            <person name="Ovrebo C."/>
            <person name="Racz N."/>
            <person name="Riley R."/>
            <person name="Savchenko A."/>
            <person name="Shiryaev A."/>
            <person name="Soop K."/>
            <person name="Spirin V."/>
            <person name="Szebenyi C."/>
            <person name="Tomsovsky M."/>
            <person name="Tulloss R.E."/>
            <person name="Uehling J."/>
            <person name="Grigoriev I.V."/>
            <person name="Vagvolgyi C."/>
            <person name="Papp T."/>
            <person name="Martin F.M."/>
            <person name="Miettinen O."/>
            <person name="Hibbett D.S."/>
            <person name="Nagy L.G."/>
        </authorList>
    </citation>
    <scope>NUCLEOTIDE SEQUENCE [LARGE SCALE GENOMIC DNA]</scope>
    <source>
        <strain evidence="1 2">NL-1719</strain>
    </source>
</reference>
<sequence>MPTPRLPPELEYDIFLLAFHHDSGDAKNLVLVAKRVFDWLIPQRFHIVTLSESGSFPITFNETTYQRYGHHVRHLFIRIWRLGEYLHLFPNVVNLAYWIEYTPTHLPSLLQLPLTRLSTAPCPELFQVFSKLTHLDLTSETELHPSNDEIASILYLPRLTHLCVLYDIPQSGLEMFLDKKRCPKLRVAIVWAFGGGSSVLYEHEDLEVDDDRVVMVECEPLGDWQIGASGGLDMWKFAEGVIDSRNTPSV</sequence>
<keyword evidence="2" id="KW-1185">Reference proteome</keyword>
<dbReference type="Proteomes" id="UP000308600">
    <property type="component" value="Unassembled WGS sequence"/>
</dbReference>
<organism evidence="1 2">
    <name type="scientific">Pluteus cervinus</name>
    <dbReference type="NCBI Taxonomy" id="181527"/>
    <lineage>
        <taxon>Eukaryota</taxon>
        <taxon>Fungi</taxon>
        <taxon>Dikarya</taxon>
        <taxon>Basidiomycota</taxon>
        <taxon>Agaricomycotina</taxon>
        <taxon>Agaricomycetes</taxon>
        <taxon>Agaricomycetidae</taxon>
        <taxon>Agaricales</taxon>
        <taxon>Pluteineae</taxon>
        <taxon>Pluteaceae</taxon>
        <taxon>Pluteus</taxon>
    </lineage>
</organism>
<proteinExistence type="predicted"/>
<protein>
    <submittedName>
        <fullName evidence="1">Uncharacterized protein</fullName>
    </submittedName>
</protein>